<keyword evidence="2" id="KW-1185">Reference proteome</keyword>
<dbReference type="EMBL" id="JARZFX010000003">
    <property type="protein sequence ID" value="MEC5423507.1"/>
    <property type="molecule type" value="Genomic_DNA"/>
</dbReference>
<evidence type="ECO:0000313" key="1">
    <source>
        <dbReference type="EMBL" id="MEC5423507.1"/>
    </source>
</evidence>
<proteinExistence type="predicted"/>
<dbReference type="Proteomes" id="UP001335737">
    <property type="component" value="Unassembled WGS sequence"/>
</dbReference>
<accession>A0ABU6KDT7</accession>
<comment type="caution">
    <text evidence="1">The sequence shown here is derived from an EMBL/GenBank/DDBJ whole genome shotgun (WGS) entry which is preliminary data.</text>
</comment>
<dbReference type="RefSeq" id="WP_327607077.1">
    <property type="nucleotide sequence ID" value="NZ_JARZFX010000003.1"/>
</dbReference>
<gene>
    <name evidence="1" type="ORF">QGM71_08360</name>
</gene>
<name>A0ABU6KDT7_9BACI</name>
<sequence length="76" mass="8714">MLWIATQDNKSLMNVKEVTVDRKKIEGVIGSTSLDHWSKVLGKYESNERALEILNEIFTKIEENNGISVTYTMPQK</sequence>
<organism evidence="1 2">
    <name type="scientific">Virgibacillus tibetensis</name>
    <dbReference type="NCBI Taxonomy" id="3042313"/>
    <lineage>
        <taxon>Bacteria</taxon>
        <taxon>Bacillati</taxon>
        <taxon>Bacillota</taxon>
        <taxon>Bacilli</taxon>
        <taxon>Bacillales</taxon>
        <taxon>Bacillaceae</taxon>
        <taxon>Virgibacillus</taxon>
    </lineage>
</organism>
<reference evidence="1 2" key="1">
    <citation type="journal article" date="2024" name="Int. J. Syst. Evol. Microbiol.">
        <title>Virgibacillus tibetensis sp. nov., isolated from salt lake on the Tibetan Plateau of China.</title>
        <authorList>
            <person name="Phurbu D."/>
            <person name="Liu Z.-X."/>
            <person name="Wang R."/>
            <person name="Zheng Y.-Y."/>
            <person name="Liu H.-C."/>
            <person name="Zhou Y.-G."/>
            <person name="Yu Y.-J."/>
            <person name="Li A.-H."/>
        </authorList>
    </citation>
    <scope>NUCLEOTIDE SEQUENCE [LARGE SCALE GENOMIC DNA]</scope>
    <source>
        <strain evidence="1 2">C22-A2</strain>
    </source>
</reference>
<protein>
    <submittedName>
        <fullName evidence="1">Uncharacterized protein</fullName>
    </submittedName>
</protein>
<evidence type="ECO:0000313" key="2">
    <source>
        <dbReference type="Proteomes" id="UP001335737"/>
    </source>
</evidence>